<dbReference type="Proteomes" id="UP001152798">
    <property type="component" value="Chromosome 1"/>
</dbReference>
<comment type="subcellular location">
    <subcellularLocation>
        <location evidence="1">Membrane</location>
        <topology evidence="1">Multi-pass membrane protein</topology>
    </subcellularLocation>
</comment>
<evidence type="ECO:0000256" key="4">
    <source>
        <dbReference type="ARBA" id="ARBA00023136"/>
    </source>
</evidence>
<keyword evidence="2 5" id="KW-0812">Transmembrane</keyword>
<evidence type="ECO:0000256" key="5">
    <source>
        <dbReference type="SAM" id="Phobius"/>
    </source>
</evidence>
<organism evidence="7 8">
    <name type="scientific">Nezara viridula</name>
    <name type="common">Southern green stink bug</name>
    <name type="synonym">Cimex viridulus</name>
    <dbReference type="NCBI Taxonomy" id="85310"/>
    <lineage>
        <taxon>Eukaryota</taxon>
        <taxon>Metazoa</taxon>
        <taxon>Ecdysozoa</taxon>
        <taxon>Arthropoda</taxon>
        <taxon>Hexapoda</taxon>
        <taxon>Insecta</taxon>
        <taxon>Pterygota</taxon>
        <taxon>Neoptera</taxon>
        <taxon>Paraneoptera</taxon>
        <taxon>Hemiptera</taxon>
        <taxon>Heteroptera</taxon>
        <taxon>Panheteroptera</taxon>
        <taxon>Pentatomomorpha</taxon>
        <taxon>Pentatomoidea</taxon>
        <taxon>Pentatomidae</taxon>
        <taxon>Pentatominae</taxon>
        <taxon>Nezara</taxon>
    </lineage>
</organism>
<dbReference type="EMBL" id="OV725077">
    <property type="protein sequence ID" value="CAH1392169.1"/>
    <property type="molecule type" value="Genomic_DNA"/>
</dbReference>
<evidence type="ECO:0000313" key="7">
    <source>
        <dbReference type="EMBL" id="CAH1392169.1"/>
    </source>
</evidence>
<proteinExistence type="predicted"/>
<evidence type="ECO:0000256" key="2">
    <source>
        <dbReference type="ARBA" id="ARBA00022692"/>
    </source>
</evidence>
<feature type="transmembrane region" description="Helical" evidence="5">
    <location>
        <begin position="28"/>
        <end position="47"/>
    </location>
</feature>
<evidence type="ECO:0000256" key="3">
    <source>
        <dbReference type="ARBA" id="ARBA00022989"/>
    </source>
</evidence>
<dbReference type="OrthoDB" id="6619615at2759"/>
<dbReference type="InterPro" id="IPR013057">
    <property type="entry name" value="AA_transpt_TM"/>
</dbReference>
<feature type="domain" description="Amino acid transporter transmembrane" evidence="6">
    <location>
        <begin position="41"/>
        <end position="102"/>
    </location>
</feature>
<feature type="transmembrane region" description="Helical" evidence="5">
    <location>
        <begin position="59"/>
        <end position="84"/>
    </location>
</feature>
<dbReference type="PANTHER" id="PTHR22950">
    <property type="entry name" value="AMINO ACID TRANSPORTER"/>
    <property type="match status" value="1"/>
</dbReference>
<dbReference type="PANTHER" id="PTHR22950:SF217">
    <property type="entry name" value="AMINO ACID TRANSPORTER TRANSMEMBRANE DOMAIN-CONTAINING PROTEIN"/>
    <property type="match status" value="1"/>
</dbReference>
<sequence length="102" mass="11399">MDIRYFELIIFIPAVIISLIPDMKKMSVFSMLGNITLAASIGVVLPMENEMKRPGMLEGTFGVLNVTAFVCTIIYIFFGFVAYLKYGHKAADTITLNLPSNW</sequence>
<keyword evidence="4 5" id="KW-0472">Membrane</keyword>
<dbReference type="GO" id="GO:0015179">
    <property type="term" value="F:L-amino acid transmembrane transporter activity"/>
    <property type="evidence" value="ECO:0007669"/>
    <property type="project" value="TreeGrafter"/>
</dbReference>
<dbReference type="GO" id="GO:0005774">
    <property type="term" value="C:vacuolar membrane"/>
    <property type="evidence" value="ECO:0007669"/>
    <property type="project" value="TreeGrafter"/>
</dbReference>
<accession>A0A9P0E1M3</accession>
<evidence type="ECO:0000256" key="1">
    <source>
        <dbReference type="ARBA" id="ARBA00004141"/>
    </source>
</evidence>
<feature type="transmembrane region" description="Helical" evidence="5">
    <location>
        <begin position="6"/>
        <end position="21"/>
    </location>
</feature>
<dbReference type="AlphaFoldDB" id="A0A9P0E1M3"/>
<keyword evidence="8" id="KW-1185">Reference proteome</keyword>
<evidence type="ECO:0000313" key="8">
    <source>
        <dbReference type="Proteomes" id="UP001152798"/>
    </source>
</evidence>
<evidence type="ECO:0000259" key="6">
    <source>
        <dbReference type="Pfam" id="PF01490"/>
    </source>
</evidence>
<name>A0A9P0E1M3_NEZVI</name>
<keyword evidence="3 5" id="KW-1133">Transmembrane helix</keyword>
<reference evidence="7" key="1">
    <citation type="submission" date="2022-01" db="EMBL/GenBank/DDBJ databases">
        <authorList>
            <person name="King R."/>
        </authorList>
    </citation>
    <scope>NUCLEOTIDE SEQUENCE</scope>
</reference>
<protein>
    <recommendedName>
        <fullName evidence="6">Amino acid transporter transmembrane domain-containing protein</fullName>
    </recommendedName>
</protein>
<gene>
    <name evidence="7" type="ORF">NEZAVI_LOCUS3036</name>
</gene>
<dbReference type="Pfam" id="PF01490">
    <property type="entry name" value="Aa_trans"/>
    <property type="match status" value="1"/>
</dbReference>